<comment type="function">
    <text evidence="9">Probable transcriptional factor. Binds to the promoter of the SQUAMOSA gene.</text>
</comment>
<evidence type="ECO:0000256" key="6">
    <source>
        <dbReference type="ARBA" id="ARBA00023125"/>
    </source>
</evidence>
<evidence type="ECO:0000256" key="4">
    <source>
        <dbReference type="ARBA" id="ARBA00022833"/>
    </source>
</evidence>
<dbReference type="Gene3D" id="4.10.1100.10">
    <property type="entry name" value="Transcription factor, SBP-box domain"/>
    <property type="match status" value="1"/>
</dbReference>
<feature type="compositionally biased region" description="Low complexity" evidence="11">
    <location>
        <begin position="70"/>
        <end position="85"/>
    </location>
</feature>
<evidence type="ECO:0000259" key="12">
    <source>
        <dbReference type="PROSITE" id="PS51141"/>
    </source>
</evidence>
<dbReference type="RefSeq" id="XP_011086806.1">
    <property type="nucleotide sequence ID" value="XM_011088504.1"/>
</dbReference>
<evidence type="ECO:0000313" key="14">
    <source>
        <dbReference type="RefSeq" id="XP_011086806.1"/>
    </source>
</evidence>
<keyword evidence="4" id="KW-0862">Zinc</keyword>
<keyword evidence="8" id="KW-0539">Nucleus</keyword>
<evidence type="ECO:0000256" key="1">
    <source>
        <dbReference type="ARBA" id="ARBA00004123"/>
    </source>
</evidence>
<dbReference type="FunFam" id="4.10.1100.10:FF:000001">
    <property type="entry name" value="Squamosa promoter-binding-like protein 14"/>
    <property type="match status" value="1"/>
</dbReference>
<dbReference type="PANTHER" id="PTHR31251">
    <property type="entry name" value="SQUAMOSA PROMOTER-BINDING-LIKE PROTEIN 4"/>
    <property type="match status" value="1"/>
</dbReference>
<reference evidence="14 15" key="1">
    <citation type="submission" date="2025-04" db="UniProtKB">
        <authorList>
            <consortium name="RefSeq"/>
        </authorList>
    </citation>
    <scope>IDENTIFICATION</scope>
</reference>
<proteinExistence type="predicted"/>
<dbReference type="SMR" id="A0A6I9TZ59"/>
<dbReference type="InterPro" id="IPR036893">
    <property type="entry name" value="SBP_sf"/>
</dbReference>
<evidence type="ECO:0000313" key="16">
    <source>
        <dbReference type="RefSeq" id="XP_020551644.1"/>
    </source>
</evidence>
<dbReference type="InterPro" id="IPR044817">
    <property type="entry name" value="SBP-like"/>
</dbReference>
<keyword evidence="7" id="KW-0804">Transcription</keyword>
<evidence type="ECO:0000256" key="5">
    <source>
        <dbReference type="ARBA" id="ARBA00023015"/>
    </source>
</evidence>
<dbReference type="GO" id="GO:0003677">
    <property type="term" value="F:DNA binding"/>
    <property type="evidence" value="ECO:0007669"/>
    <property type="project" value="UniProtKB-KW"/>
</dbReference>
<evidence type="ECO:0000256" key="8">
    <source>
        <dbReference type="ARBA" id="ARBA00023242"/>
    </source>
</evidence>
<organism evidence="13 15">
    <name type="scientific">Sesamum indicum</name>
    <name type="common">Oriental sesame</name>
    <name type="synonym">Sesamum orientale</name>
    <dbReference type="NCBI Taxonomy" id="4182"/>
    <lineage>
        <taxon>Eukaryota</taxon>
        <taxon>Viridiplantae</taxon>
        <taxon>Streptophyta</taxon>
        <taxon>Embryophyta</taxon>
        <taxon>Tracheophyta</taxon>
        <taxon>Spermatophyta</taxon>
        <taxon>Magnoliopsida</taxon>
        <taxon>eudicotyledons</taxon>
        <taxon>Gunneridae</taxon>
        <taxon>Pentapetalae</taxon>
        <taxon>asterids</taxon>
        <taxon>lamiids</taxon>
        <taxon>Lamiales</taxon>
        <taxon>Pedaliaceae</taxon>
        <taxon>Sesamum</taxon>
    </lineage>
</organism>
<evidence type="ECO:0000256" key="7">
    <source>
        <dbReference type="ARBA" id="ARBA00023163"/>
    </source>
</evidence>
<evidence type="ECO:0000256" key="11">
    <source>
        <dbReference type="SAM" id="MobiDB-lite"/>
    </source>
</evidence>
<gene>
    <name evidence="14 15 16" type="primary">LOC105168427</name>
</gene>
<keyword evidence="13" id="KW-1185">Reference proteome</keyword>
<dbReference type="KEGG" id="sind:105168427"/>
<feature type="domain" description="SBP-type" evidence="12">
    <location>
        <begin position="181"/>
        <end position="258"/>
    </location>
</feature>
<evidence type="ECO:0000256" key="10">
    <source>
        <dbReference type="PROSITE-ProRule" id="PRU00470"/>
    </source>
</evidence>
<protein>
    <submittedName>
        <fullName evidence="14 15">Squamosa promoter-binding-like protein 12</fullName>
    </submittedName>
</protein>
<dbReference type="GO" id="GO:0008270">
    <property type="term" value="F:zinc ion binding"/>
    <property type="evidence" value="ECO:0007669"/>
    <property type="project" value="UniProtKB-KW"/>
</dbReference>
<evidence type="ECO:0000313" key="13">
    <source>
        <dbReference type="Proteomes" id="UP000504604"/>
    </source>
</evidence>
<keyword evidence="2" id="KW-0479">Metal-binding</keyword>
<dbReference type="PROSITE" id="PS51141">
    <property type="entry name" value="ZF_SBP"/>
    <property type="match status" value="1"/>
</dbReference>
<dbReference type="SUPFAM" id="SSF103612">
    <property type="entry name" value="SBT domain"/>
    <property type="match status" value="1"/>
</dbReference>
<name>A0A6I9TZ59_SESIN</name>
<dbReference type="Proteomes" id="UP000504604">
    <property type="component" value="Linkage group LG8"/>
</dbReference>
<comment type="subcellular location">
    <subcellularLocation>
        <location evidence="1">Nucleus</location>
    </subcellularLocation>
</comment>
<sequence length="470" mass="51201">MSHFAEMEWNSKWDWENFLGFGSKAMESPKKLQLADWTIVDDGQIDAGSFNLSAGGGNSGASDSDGGHVSSAKSSISASTDSSTKDGMQNANFSLITFQGFSGNFSKKKEMKGAHVSGTSPPLDASIGSVEPLIGLKLGKRTYFENSGAGGNVKTAPLPVMPTPSATPLKKTKSLGQNLPIPRCVVEGCNIDLSTAKEYHRKHRVCDSHSKCPKVVVGGIERRFCQQCSRFHSLSEFDEKKRSCRRRLSDHNARRRKPQQEAIQFNSTRLSSPFYEGRPQISFLLNDAPVINSKNPANSTWNSTSNSEFTLTKGYPLKSNGDGGTDEQMHMRGVKLPHVINMHGTAANGVFASKSSMPTILNPGSKGPLTCSHLDAAPEYRRALSLLSSNSWGSCGPESMPVHDQMHEQGTNVAQPMMHATPEGVPLSSSQFWLTGHQPTQPRVATNSNFQEVQLLKTPYEPDFYSNMLN</sequence>
<evidence type="ECO:0000256" key="3">
    <source>
        <dbReference type="ARBA" id="ARBA00022771"/>
    </source>
</evidence>
<dbReference type="GO" id="GO:0005634">
    <property type="term" value="C:nucleus"/>
    <property type="evidence" value="ECO:0007669"/>
    <property type="project" value="UniProtKB-SubCell"/>
</dbReference>
<evidence type="ECO:0000256" key="9">
    <source>
        <dbReference type="ARBA" id="ARBA00056472"/>
    </source>
</evidence>
<dbReference type="RefSeq" id="XP_020551644.1">
    <property type="nucleotide sequence ID" value="XM_020695985.1"/>
</dbReference>
<evidence type="ECO:0000256" key="2">
    <source>
        <dbReference type="ARBA" id="ARBA00022723"/>
    </source>
</evidence>
<feature type="region of interest" description="Disordered" evidence="11">
    <location>
        <begin position="56"/>
        <end position="85"/>
    </location>
</feature>
<dbReference type="GeneID" id="105168427"/>
<keyword evidence="3 10" id="KW-0863">Zinc-finger</keyword>
<accession>A0A6I9TZ59</accession>
<dbReference type="PANTHER" id="PTHR31251:SF74">
    <property type="entry name" value="SQUAMOSA PROMOTER-BINDING-LIKE PROTEIN 2"/>
    <property type="match status" value="1"/>
</dbReference>
<dbReference type="RefSeq" id="XP_011086808.1">
    <property type="nucleotide sequence ID" value="XM_011088506.1"/>
</dbReference>
<evidence type="ECO:0000313" key="15">
    <source>
        <dbReference type="RefSeq" id="XP_011086808.1"/>
    </source>
</evidence>
<dbReference type="Gramene" id="SIN_1026483.t">
    <property type="protein sequence ID" value="SIN_1026483.t"/>
    <property type="gene ID" value="SIN_1026483"/>
</dbReference>
<keyword evidence="6" id="KW-0238">DNA-binding</keyword>
<dbReference type="InterPro" id="IPR004333">
    <property type="entry name" value="SBP_dom"/>
</dbReference>
<keyword evidence="5" id="KW-0805">Transcription regulation</keyword>
<dbReference type="AlphaFoldDB" id="A0A6I9TZ59"/>
<dbReference type="OrthoDB" id="514967at2759"/>
<dbReference type="Pfam" id="PF03110">
    <property type="entry name" value="SBP"/>
    <property type="match status" value="1"/>
</dbReference>